<gene>
    <name evidence="2" type="ORF">FHL15_006241</name>
</gene>
<sequence length="650" mass="71557">MARRDVIVDSEDEDGGDDVFLPHAGGDLDRPEPEPLSPEEQRSSLTAREGHQQLSDVTDFAKIYDTQRDLAVQQSHLIENIVRQSQRASASSGDVSFPSKKTGRRVDPSSGTTDVTSPMILTRPRNHMTLTHDDTSNFTTPRKSMGQVWDIPSSPEDAAAPRSTKSTTSRENLYDKIKRRRSRLVSSPAPAEMSEAEEATPKPPLEDHGADYPQEKSPKMDLPPMLAAKRNKVSHHDATLADTTKFYIAQSNLTTMQKLEYQRINLSVNGYGGLPGSLPNYKSSATTIPYSTPAGCSPVPPLPWEEPPAQPSSPQRNVAINLSSSPDVIGNGFDLANEGSPAAALETETPKSNRNRESPRAQGRTPATKGKKRAARDVEEDELSRDDIWDPNHIDVPQESYKPRPSKRRAARAAGFSDVGNKTDTLEYIPDEALIDTQIPPDLPAPSEPQLEVQPKKRGRKKKQPTTENLVTETDTNEELNTDQNLVEPQKPAEPEPSPEKPKKRRGRPRKSEPSKAIEETTPEAPMADEPPITEPPQKDDGPDSVSRKQANSESNTKRKRSKAKKEVEDTESEDDRPPLGEVDSNLRSPSKSVSAKEETPARGSSEEKSAPKAQAKEKPKSSASQSKPTYRVGLSKRSRIAPLLKIIRK</sequence>
<organism evidence="2 3">
    <name type="scientific">Xylaria flabelliformis</name>
    <dbReference type="NCBI Taxonomy" id="2512241"/>
    <lineage>
        <taxon>Eukaryota</taxon>
        <taxon>Fungi</taxon>
        <taxon>Dikarya</taxon>
        <taxon>Ascomycota</taxon>
        <taxon>Pezizomycotina</taxon>
        <taxon>Sordariomycetes</taxon>
        <taxon>Xylariomycetidae</taxon>
        <taxon>Xylariales</taxon>
        <taxon>Xylariaceae</taxon>
        <taxon>Xylaria</taxon>
    </lineage>
</organism>
<feature type="region of interest" description="Disordered" evidence="1">
    <location>
        <begin position="82"/>
        <end position="220"/>
    </location>
</feature>
<dbReference type="EMBL" id="VFLP01000033">
    <property type="protein sequence ID" value="TRX92835.1"/>
    <property type="molecule type" value="Genomic_DNA"/>
</dbReference>
<feature type="compositionally biased region" description="Basic and acidic residues" evidence="1">
    <location>
        <begin position="510"/>
        <end position="519"/>
    </location>
</feature>
<dbReference type="STRING" id="2512241.A0A553HY02"/>
<feature type="compositionally biased region" description="Basic and acidic residues" evidence="1">
    <location>
        <begin position="595"/>
        <end position="621"/>
    </location>
</feature>
<feature type="compositionally biased region" description="Basic and acidic residues" evidence="1">
    <location>
        <begin position="348"/>
        <end position="359"/>
    </location>
</feature>
<dbReference type="OrthoDB" id="5404794at2759"/>
<dbReference type="Proteomes" id="UP000319160">
    <property type="component" value="Unassembled WGS sequence"/>
</dbReference>
<protein>
    <submittedName>
        <fullName evidence="2">Uncharacterized protein</fullName>
    </submittedName>
</protein>
<feature type="region of interest" description="Disordered" evidence="1">
    <location>
        <begin position="1"/>
        <end position="53"/>
    </location>
</feature>
<feature type="compositionally biased region" description="Acidic residues" evidence="1">
    <location>
        <begin position="8"/>
        <end position="17"/>
    </location>
</feature>
<evidence type="ECO:0000313" key="2">
    <source>
        <dbReference type="EMBL" id="TRX92835.1"/>
    </source>
</evidence>
<comment type="caution">
    <text evidence="2">The sequence shown here is derived from an EMBL/GenBank/DDBJ whole genome shotgun (WGS) entry which is preliminary data.</text>
</comment>
<accession>A0A553HY02</accession>
<feature type="compositionally biased region" description="Basic and acidic residues" evidence="1">
    <location>
        <begin position="491"/>
        <end position="501"/>
    </location>
</feature>
<feature type="region of interest" description="Disordered" evidence="1">
    <location>
        <begin position="299"/>
        <end position="650"/>
    </location>
</feature>
<keyword evidence="3" id="KW-1185">Reference proteome</keyword>
<feature type="compositionally biased region" description="Polar residues" evidence="1">
    <location>
        <begin position="312"/>
        <end position="326"/>
    </location>
</feature>
<evidence type="ECO:0000313" key="3">
    <source>
        <dbReference type="Proteomes" id="UP000319160"/>
    </source>
</evidence>
<feature type="compositionally biased region" description="Pro residues" evidence="1">
    <location>
        <begin position="299"/>
        <end position="311"/>
    </location>
</feature>
<dbReference type="AlphaFoldDB" id="A0A553HY02"/>
<proteinExistence type="predicted"/>
<reference evidence="3" key="1">
    <citation type="submission" date="2019-06" db="EMBL/GenBank/DDBJ databases">
        <title>Draft genome sequence of the griseofulvin-producing fungus Xylaria cubensis strain G536.</title>
        <authorList>
            <person name="Mead M.E."/>
            <person name="Raja H.A."/>
            <person name="Steenwyk J.L."/>
            <person name="Knowles S.L."/>
            <person name="Oberlies N.H."/>
            <person name="Rokas A."/>
        </authorList>
    </citation>
    <scope>NUCLEOTIDE SEQUENCE [LARGE SCALE GENOMIC DNA]</scope>
    <source>
        <strain evidence="3">G536</strain>
    </source>
</reference>
<evidence type="ECO:0000256" key="1">
    <source>
        <dbReference type="SAM" id="MobiDB-lite"/>
    </source>
</evidence>
<feature type="compositionally biased region" description="Basic and acidic residues" evidence="1">
    <location>
        <begin position="204"/>
        <end position="219"/>
    </location>
</feature>
<name>A0A553HY02_9PEZI</name>
<feature type="compositionally biased region" description="Polar residues" evidence="1">
    <location>
        <begin position="82"/>
        <end position="94"/>
    </location>
</feature>